<protein>
    <submittedName>
        <fullName evidence="1">Uncharacterized protein</fullName>
    </submittedName>
</protein>
<dbReference type="OrthoDB" id="18428at10239"/>
<accession>D2XA91</accession>
<sequence length="157" mass="18722">MGDSLKYFEENIFIIGMKDFLPLKEYRRGFVFADFDFIFREEPEFIRDISALEKEGVSFLRRKRFKCGRNFHGKKKYAYDISWKYKGDSRIFHLDVDLKMEEKPRTAEWSIEKFEVRLTQGLTRLFVGEPKNIPNTREGRIARILAHLPEAKISSDK</sequence>
<evidence type="ECO:0000313" key="1">
    <source>
        <dbReference type="EMBL" id="ADB03868.1"/>
    </source>
</evidence>
<organismHost>
    <name type="scientific">Acanthamoeba</name>
    <dbReference type="NCBI Taxonomy" id="5754"/>
</organismHost>
<dbReference type="GeneID" id="8746320"/>
<dbReference type="RefSeq" id="YP_003406830.1">
    <property type="nucleotide sequence ID" value="NC_013756.1"/>
</dbReference>
<proteinExistence type="predicted"/>
<dbReference type="KEGG" id="vg:8746320"/>
<name>D2XA91_GBMV</name>
<keyword evidence="2" id="KW-1185">Reference proteome</keyword>
<gene>
    <name evidence="1" type="ORF">MAR_ORF083</name>
</gene>
<evidence type="ECO:0000313" key="2">
    <source>
        <dbReference type="Proteomes" id="UP000029780"/>
    </source>
</evidence>
<dbReference type="Proteomes" id="UP000029780">
    <property type="component" value="Segment"/>
</dbReference>
<organism evidence="1 2">
    <name type="scientific">Marseillevirus marseillevirus</name>
    <name type="common">GBM</name>
    <dbReference type="NCBI Taxonomy" id="694581"/>
    <lineage>
        <taxon>Viruses</taxon>
        <taxon>Varidnaviria</taxon>
        <taxon>Bamfordvirae</taxon>
        <taxon>Nucleocytoviricota</taxon>
        <taxon>Megaviricetes</taxon>
        <taxon>Pimascovirales</taxon>
        <taxon>Pimascovirales incertae sedis</taxon>
        <taxon>Marseilleviridae</taxon>
        <taxon>Marseillevirus</taxon>
        <taxon>Marseillevirus massiliense</taxon>
    </lineage>
</organism>
<reference evidence="1 2" key="1">
    <citation type="journal article" date="2009" name="Proc. Natl. Acad. Sci. U.S.A.">
        <title>Giant Marseillevirus highlights the role of amoebae as a melting pot in emergence of chimeric microorganisms.</title>
        <authorList>
            <person name="Boyer M."/>
            <person name="Yutin N."/>
            <person name="Pagnier I."/>
            <person name="Barrassi L."/>
            <person name="Fournous G."/>
            <person name="Espinosa L."/>
            <person name="Robert C."/>
            <person name="Azza S."/>
            <person name="Sun S."/>
            <person name="Rossmann M.G."/>
            <person name="Suzan-Monti M."/>
            <person name="La Scola B."/>
            <person name="Koonin E.V."/>
            <person name="Raoult D."/>
        </authorList>
    </citation>
    <scope>NUCLEOTIDE SEQUENCE [LARGE SCALE GENOMIC DNA]</scope>
    <source>
        <strain evidence="1 2">T19</strain>
    </source>
</reference>
<dbReference type="EMBL" id="GU071086">
    <property type="protein sequence ID" value="ADB03868.1"/>
    <property type="molecule type" value="Genomic_DNA"/>
</dbReference>